<reference evidence="2 3" key="1">
    <citation type="submission" date="2017-08" db="EMBL/GenBank/DDBJ databases">
        <authorList>
            <person name="de Groot N.N."/>
        </authorList>
    </citation>
    <scope>NUCLEOTIDE SEQUENCE [LARGE SCALE GENOMIC DNA]</scope>
    <source>
        <strain evidence="2 3">JC228</strain>
    </source>
</reference>
<proteinExistence type="predicted"/>
<protein>
    <submittedName>
        <fullName evidence="2">WxcM-like protein</fullName>
    </submittedName>
</protein>
<dbReference type="InterPro" id="IPR014710">
    <property type="entry name" value="RmlC-like_jellyroll"/>
</dbReference>
<accession>A0A285CHL1</accession>
<dbReference type="Pfam" id="PF05523">
    <property type="entry name" value="FdtA"/>
    <property type="match status" value="1"/>
</dbReference>
<dbReference type="EMBL" id="OAOP01000001">
    <property type="protein sequence ID" value="SNX67084.1"/>
    <property type="molecule type" value="Genomic_DNA"/>
</dbReference>
<dbReference type="InterPro" id="IPR008894">
    <property type="entry name" value="QdtA_cupin_dom"/>
</dbReference>
<evidence type="ECO:0000313" key="2">
    <source>
        <dbReference type="EMBL" id="SNX67084.1"/>
    </source>
</evidence>
<gene>
    <name evidence="2" type="ORF">SAMN05877753_101399</name>
</gene>
<keyword evidence="3" id="KW-1185">Reference proteome</keyword>
<dbReference type="Proteomes" id="UP000219546">
    <property type="component" value="Unassembled WGS sequence"/>
</dbReference>
<evidence type="ECO:0000313" key="3">
    <source>
        <dbReference type="Proteomes" id="UP000219546"/>
    </source>
</evidence>
<evidence type="ECO:0000259" key="1">
    <source>
        <dbReference type="Pfam" id="PF05523"/>
    </source>
</evidence>
<feature type="domain" description="Sugar 3,4-ketoisomerase QdtA cupin" evidence="1">
    <location>
        <begin position="2"/>
        <end position="132"/>
    </location>
</feature>
<dbReference type="CDD" id="cd20292">
    <property type="entry name" value="cupin_QdtA-like"/>
    <property type="match status" value="1"/>
</dbReference>
<dbReference type="SUPFAM" id="SSF51182">
    <property type="entry name" value="RmlC-like cupins"/>
    <property type="match status" value="1"/>
</dbReference>
<dbReference type="OrthoDB" id="9795513at2"/>
<name>A0A285CHL1_9BACI</name>
<dbReference type="Gene3D" id="2.60.120.10">
    <property type="entry name" value="Jelly Rolls"/>
    <property type="match status" value="1"/>
</dbReference>
<dbReference type="RefSeq" id="WP_097156910.1">
    <property type="nucleotide sequence ID" value="NZ_JBEPMQ010000003.1"/>
</dbReference>
<sequence length="135" mass="15596">MDYNKIDIKTIPTNEMGSLSFFEGESDIPFQIKRIYFIHGVPKGTQRGGHAHKQLQQILFCPFGKIEILLDNGKKKESFFLDEPNKGLIIGNGIWREMIWHNSNSVLCVAASEYYDESDYIRNYDDFLKMVKVGI</sequence>
<dbReference type="AlphaFoldDB" id="A0A285CHL1"/>
<organism evidence="2 3">
    <name type="scientific">Bacillus oleivorans</name>
    <dbReference type="NCBI Taxonomy" id="1448271"/>
    <lineage>
        <taxon>Bacteria</taxon>
        <taxon>Bacillati</taxon>
        <taxon>Bacillota</taxon>
        <taxon>Bacilli</taxon>
        <taxon>Bacillales</taxon>
        <taxon>Bacillaceae</taxon>
        <taxon>Bacillus</taxon>
    </lineage>
</organism>
<dbReference type="InterPro" id="IPR011051">
    <property type="entry name" value="RmlC_Cupin_sf"/>
</dbReference>